<feature type="signal peptide" evidence="4">
    <location>
        <begin position="1"/>
        <end position="26"/>
    </location>
</feature>
<dbReference type="EMBL" id="CP141890">
    <property type="protein sequence ID" value="WRT70057.1"/>
    <property type="molecule type" value="Genomic_DNA"/>
</dbReference>
<proteinExistence type="inferred from homology"/>
<feature type="transmembrane region" description="Helical" evidence="3">
    <location>
        <begin position="724"/>
        <end position="742"/>
    </location>
</feature>
<accession>A0ABZ1D7N1</accession>
<feature type="region of interest" description="Disordered" evidence="2">
    <location>
        <begin position="383"/>
        <end position="429"/>
    </location>
</feature>
<name>A0ABZ1D7N1_9TREE</name>
<keyword evidence="7" id="KW-1185">Reference proteome</keyword>
<feature type="compositionally biased region" description="Low complexity" evidence="2">
    <location>
        <begin position="248"/>
        <end position="265"/>
    </location>
</feature>
<feature type="domain" description="Peptidase A1" evidence="5">
    <location>
        <begin position="110"/>
        <end position="587"/>
    </location>
</feature>
<evidence type="ECO:0000256" key="2">
    <source>
        <dbReference type="SAM" id="MobiDB-lite"/>
    </source>
</evidence>
<dbReference type="GeneID" id="87959181"/>
<feature type="region of interest" description="Disordered" evidence="2">
    <location>
        <begin position="246"/>
        <end position="265"/>
    </location>
</feature>
<feature type="compositionally biased region" description="Low complexity" evidence="2">
    <location>
        <begin position="386"/>
        <end position="413"/>
    </location>
</feature>
<sequence>MVNAQHFITVLTLLSLSIATLPPAHGSIHDQSTRRDQGTNKQRSILPKPKKRLGVASANAHALRRGPTLQVDGVVELDVHSSFSSSSSQVNKRGVINGTQVNLGTSQNTFVVPVSIGSPPSTYPLQLDLASSDLLVASTLCSTSSCPASLGPNVNAYYDVSKGSSGFQEVNDNQTYWNTSYADGTVASGIIARETVTLGEVMLQGQIMGFINSTNLTLSQQKISGILGLGFPRLSSLSHIFLEEAQNTSTTPTSNSTSSISSSSFSPASISASSSSVAASAQASSPTYLPPLLENLVRTPHLPYPVFALALAPPPTSNATSTSTASSIAASSTGTARYQSKIGSLTLGGISNSYVSNKTGSGRTIDDIEWHDIVPFGRARSFSNDSSGALSRTTSTTSSSLASETASTSASNSQRRRRSDESQIDELPTTLDELSEEEYLFWALELHNLSLNGTDIPLNSSYSDIGLPSIALLDAGFNGIYGPQQDVIELFDKITDARLVAEGRWVVPCNTKMTIGFSFGGRYIQLQPSDWISAQIDQSSFCLAWPMAAASTGDGIDWQLGTPFLKKVYSIFSYGINGVQAPLVGFLPLEDISTGTSNSTSSSTSSSGVTTSSTNPNSPIPTTIEDLSLTATVTTLLPNAILPDPTYTTPTYVYSASPTLLQPGITQFMGLANSSAYSVEQVPVISLDSAATSRIASMAGGESGGGTAATGGSTSSGMRISSNLIGTMVGLAIGFIGIFNGLNMDMSI</sequence>
<dbReference type="InterPro" id="IPR001461">
    <property type="entry name" value="Aspartic_peptidase_A1"/>
</dbReference>
<evidence type="ECO:0000259" key="5">
    <source>
        <dbReference type="PROSITE" id="PS51767"/>
    </source>
</evidence>
<dbReference type="Pfam" id="PF00026">
    <property type="entry name" value="Asp"/>
    <property type="match status" value="2"/>
</dbReference>
<comment type="similarity">
    <text evidence="1">Belongs to the peptidase A1 family.</text>
</comment>
<keyword evidence="3" id="KW-0472">Membrane</keyword>
<keyword evidence="3" id="KW-1133">Transmembrane helix</keyword>
<evidence type="ECO:0000256" key="1">
    <source>
        <dbReference type="ARBA" id="ARBA00007447"/>
    </source>
</evidence>
<dbReference type="PANTHER" id="PTHR47966:SF74">
    <property type="entry name" value="AGR407CP"/>
    <property type="match status" value="1"/>
</dbReference>
<dbReference type="InterPro" id="IPR034164">
    <property type="entry name" value="Pepsin-like_dom"/>
</dbReference>
<organism evidence="6 7">
    <name type="scientific">Kwoniella shivajii</name>
    <dbReference type="NCBI Taxonomy" id="564305"/>
    <lineage>
        <taxon>Eukaryota</taxon>
        <taxon>Fungi</taxon>
        <taxon>Dikarya</taxon>
        <taxon>Basidiomycota</taxon>
        <taxon>Agaricomycotina</taxon>
        <taxon>Tremellomycetes</taxon>
        <taxon>Tremellales</taxon>
        <taxon>Cryptococcaceae</taxon>
        <taxon>Kwoniella</taxon>
    </lineage>
</organism>
<dbReference type="PANTHER" id="PTHR47966">
    <property type="entry name" value="BETA-SITE APP-CLEAVING ENZYME, ISOFORM A-RELATED"/>
    <property type="match status" value="1"/>
</dbReference>
<feature type="chain" id="PRO_5045702531" description="Peptidase A1 domain-containing protein" evidence="4">
    <location>
        <begin position="27"/>
        <end position="748"/>
    </location>
</feature>
<dbReference type="InterPro" id="IPR033121">
    <property type="entry name" value="PEPTIDASE_A1"/>
</dbReference>
<dbReference type="RefSeq" id="XP_062794796.1">
    <property type="nucleotide sequence ID" value="XM_062938745.1"/>
</dbReference>
<evidence type="ECO:0000313" key="7">
    <source>
        <dbReference type="Proteomes" id="UP001329825"/>
    </source>
</evidence>
<evidence type="ECO:0000256" key="3">
    <source>
        <dbReference type="SAM" id="Phobius"/>
    </source>
</evidence>
<dbReference type="Gene3D" id="2.40.70.10">
    <property type="entry name" value="Acid Proteases"/>
    <property type="match status" value="2"/>
</dbReference>
<feature type="region of interest" description="Disordered" evidence="2">
    <location>
        <begin position="596"/>
        <end position="623"/>
    </location>
</feature>
<protein>
    <recommendedName>
        <fullName evidence="5">Peptidase A1 domain-containing protein</fullName>
    </recommendedName>
</protein>
<gene>
    <name evidence="6" type="ORF">IL334_007051</name>
</gene>
<dbReference type="Proteomes" id="UP001329825">
    <property type="component" value="Chromosome 10"/>
</dbReference>
<evidence type="ECO:0000256" key="4">
    <source>
        <dbReference type="SAM" id="SignalP"/>
    </source>
</evidence>
<dbReference type="CDD" id="cd05471">
    <property type="entry name" value="pepsin_like"/>
    <property type="match status" value="1"/>
</dbReference>
<dbReference type="PROSITE" id="PS51767">
    <property type="entry name" value="PEPTIDASE_A1"/>
    <property type="match status" value="1"/>
</dbReference>
<keyword evidence="4" id="KW-0732">Signal</keyword>
<reference evidence="6 7" key="1">
    <citation type="submission" date="2024-01" db="EMBL/GenBank/DDBJ databases">
        <title>Comparative genomics of Cryptococcus and Kwoniella reveals pathogenesis evolution and contrasting modes of karyotype evolution via chromosome fusion or intercentromeric recombination.</title>
        <authorList>
            <person name="Coelho M.A."/>
            <person name="David-Palma M."/>
            <person name="Shea T."/>
            <person name="Bowers K."/>
            <person name="McGinley-Smith S."/>
            <person name="Mohammad A.W."/>
            <person name="Gnirke A."/>
            <person name="Yurkov A.M."/>
            <person name="Nowrousian M."/>
            <person name="Sun S."/>
            <person name="Cuomo C.A."/>
            <person name="Heitman J."/>
        </authorList>
    </citation>
    <scope>NUCLEOTIDE SEQUENCE [LARGE SCALE GENOMIC DNA]</scope>
    <source>
        <strain evidence="6">CBS 11374</strain>
    </source>
</reference>
<keyword evidence="3" id="KW-0812">Transmembrane</keyword>
<dbReference type="PRINTS" id="PR00792">
    <property type="entry name" value="PEPSIN"/>
</dbReference>
<evidence type="ECO:0000313" key="6">
    <source>
        <dbReference type="EMBL" id="WRT70057.1"/>
    </source>
</evidence>
<dbReference type="SUPFAM" id="SSF50630">
    <property type="entry name" value="Acid proteases"/>
    <property type="match status" value="1"/>
</dbReference>
<dbReference type="InterPro" id="IPR021109">
    <property type="entry name" value="Peptidase_aspartic_dom_sf"/>
</dbReference>